<name>A0A7S5R548_9CAUD</name>
<dbReference type="EMBL" id="MN988521">
    <property type="protein sequence ID" value="QIG71255.1"/>
    <property type="molecule type" value="Genomic_DNA"/>
</dbReference>
<protein>
    <submittedName>
        <fullName evidence="1">Uncharacterized protein</fullName>
    </submittedName>
</protein>
<gene>
    <name evidence="1" type="ORF">EVB93_148</name>
</gene>
<sequence>MKYFQCDLSQGTGRTTAYIEERGAKVGAFVEVKDENFNGLWRVDQVSDHGVEGEHLRDLQKNNRNIFGSIAPRT</sequence>
<accession>A0A7S5R548</accession>
<organism evidence="1 2">
    <name type="scientific">Rhizobium phage RHph_TM30</name>
    <dbReference type="NCBI Taxonomy" id="2509764"/>
    <lineage>
        <taxon>Viruses</taxon>
        <taxon>Duplodnaviria</taxon>
        <taxon>Heunggongvirae</taxon>
        <taxon>Uroviricota</taxon>
        <taxon>Caudoviricetes</taxon>
        <taxon>Kleczkowskaviridae</taxon>
        <taxon>Cuauhnahuacvirus</taxon>
        <taxon>Cuauhnahuacvirus TM30</taxon>
    </lineage>
</organism>
<proteinExistence type="predicted"/>
<evidence type="ECO:0000313" key="2">
    <source>
        <dbReference type="Proteomes" id="UP000629603"/>
    </source>
</evidence>
<evidence type="ECO:0000313" key="1">
    <source>
        <dbReference type="EMBL" id="QIG71255.1"/>
    </source>
</evidence>
<reference evidence="1 2" key="1">
    <citation type="submission" date="2020-01" db="EMBL/GenBank/DDBJ databases">
        <title>Patterns of diversity and host range of bacteriophage communities associated with bean-nodulatin bacteria.</title>
        <authorList>
            <person name="Vann Cauwenberghe J."/>
            <person name="Santamaria R.I."/>
            <person name="Bustos P."/>
            <person name="Juarez S."/>
            <person name="Gonzalez V."/>
        </authorList>
    </citation>
    <scope>NUCLEOTIDE SEQUENCE [LARGE SCALE GENOMIC DNA]</scope>
</reference>
<dbReference type="Proteomes" id="UP000629603">
    <property type="component" value="Segment"/>
</dbReference>
<keyword evidence="2" id="KW-1185">Reference proteome</keyword>